<evidence type="ECO:0000256" key="1">
    <source>
        <dbReference type="SAM" id="Phobius"/>
    </source>
</evidence>
<dbReference type="Proteomes" id="UP000029622">
    <property type="component" value="Unassembled WGS sequence"/>
</dbReference>
<keyword evidence="1" id="KW-0812">Transmembrane</keyword>
<keyword evidence="1" id="KW-1133">Transmembrane helix</keyword>
<organism evidence="2 3">
    <name type="scientific">Caloranaerobacter azorensis H53214</name>
    <dbReference type="NCBI Taxonomy" id="1156417"/>
    <lineage>
        <taxon>Bacteria</taxon>
        <taxon>Bacillati</taxon>
        <taxon>Bacillota</taxon>
        <taxon>Tissierellia</taxon>
        <taxon>Tissierellales</taxon>
        <taxon>Thermohalobacteraceae</taxon>
        <taxon>Caloranaerobacter</taxon>
    </lineage>
</organism>
<sequence length="64" mass="7159">MLPLSFQQFISGVLLNCLAICLVKYIDFIIQSILENKKLTQLLITINVLMLIAAILLIANTNIL</sequence>
<dbReference type="AlphaFoldDB" id="A0A096BK16"/>
<evidence type="ECO:0000313" key="3">
    <source>
        <dbReference type="Proteomes" id="UP000029622"/>
    </source>
</evidence>
<feature type="transmembrane region" description="Helical" evidence="1">
    <location>
        <begin position="6"/>
        <end position="27"/>
    </location>
</feature>
<gene>
    <name evidence="2" type="ORF">Y919_02120</name>
</gene>
<dbReference type="EMBL" id="AZTB01000005">
    <property type="protein sequence ID" value="KGG81202.1"/>
    <property type="molecule type" value="Genomic_DNA"/>
</dbReference>
<protein>
    <submittedName>
        <fullName evidence="2">Uncharacterized protein</fullName>
    </submittedName>
</protein>
<comment type="caution">
    <text evidence="2">The sequence shown here is derived from an EMBL/GenBank/DDBJ whole genome shotgun (WGS) entry which is preliminary data.</text>
</comment>
<evidence type="ECO:0000313" key="2">
    <source>
        <dbReference type="EMBL" id="KGG81202.1"/>
    </source>
</evidence>
<keyword evidence="1" id="KW-0472">Membrane</keyword>
<reference evidence="2 3" key="1">
    <citation type="submission" date="2013-12" db="EMBL/GenBank/DDBJ databases">
        <title>Draft genome sequence of Caloranaerobacter sp. H53214.</title>
        <authorList>
            <person name="Jiang L.J."/>
            <person name="Shao Z.Z."/>
            <person name="Long M.N."/>
        </authorList>
    </citation>
    <scope>NUCLEOTIDE SEQUENCE [LARGE SCALE GENOMIC DNA]</scope>
    <source>
        <strain evidence="2 3">H53214</strain>
    </source>
</reference>
<accession>A0A096BK16</accession>
<feature type="transmembrane region" description="Helical" evidence="1">
    <location>
        <begin position="39"/>
        <end position="59"/>
    </location>
</feature>
<name>A0A096BK16_9FIRM</name>
<proteinExistence type="predicted"/>